<dbReference type="AlphaFoldDB" id="A0A9P8CY72"/>
<dbReference type="InterPro" id="IPR013763">
    <property type="entry name" value="Cyclin-like_dom"/>
</dbReference>
<feature type="compositionally biased region" description="Basic and acidic residues" evidence="3">
    <location>
        <begin position="306"/>
        <end position="315"/>
    </location>
</feature>
<dbReference type="SMART" id="SM00385">
    <property type="entry name" value="CYCLIN"/>
    <property type="match status" value="2"/>
</dbReference>
<reference evidence="6" key="1">
    <citation type="submission" date="2021-07" db="EMBL/GenBank/DDBJ databases">
        <title>Draft genome of Mortierella alpina, strain LL118, isolated from an aspen leaf litter sample.</title>
        <authorList>
            <person name="Yang S."/>
            <person name="Vinatzer B.A."/>
        </authorList>
    </citation>
    <scope>NUCLEOTIDE SEQUENCE</scope>
    <source>
        <strain evidence="6">LL118</strain>
    </source>
</reference>
<evidence type="ECO:0000259" key="4">
    <source>
        <dbReference type="SMART" id="SM00385"/>
    </source>
</evidence>
<dbReference type="PANTHER" id="PTHR10177">
    <property type="entry name" value="CYCLINS"/>
    <property type="match status" value="1"/>
</dbReference>
<feature type="compositionally biased region" description="Polar residues" evidence="3">
    <location>
        <begin position="296"/>
        <end position="305"/>
    </location>
</feature>
<sequence length="626" mass="69648">MVFHATRITKPHLARAPMRPAKSNQDKENIPATQSETAGESSDIQQAKPLVRVQSRTATALSSQHRQDLTTHSSNRAVNRADTSSTYARSGRTVSRNTVQQQHHPSAPKKDTSLLKPSNSRGVKGRPTEETKTVPSTRITTTGNRDSLGIDKLEIYDDATASSRLLQYECAKGSHPVRAVNTADTSTSLGPAKIKPVGTAVRNLLSRTVPNPTLIERQRLAASTTAQKSGSSQPTSVAARGPHTQVQEQLKDSECLGSTVATLTLYDTGAIHKQKQRKRARVETDERKDVPAAVGTVTSAHNPQLKSDKRPKVEEAQPDQDLQTFDLSLEGEYSADIFAYLREMEILLAPSIGYLERRSDAFWINRQYYVNRLAGIHGRIQSNLETLFLAVNIFDRVLSKKRLQPRRTHNNAVVALTCLLIASKFEERNIYASICMFTRFTDLFDEQYPDNDIDARAFRDCEQDLLLMLDYKLGWPGPLSFLRRCSRVDESEFVARTIAKFVLEVILNHHAFLVYKPSIQAAAAMYIGRFILGRKTWSHTMTEYSGYTLQELEPAIMDVISFLKDPIVPTTVAYRKYSTKSYSRISAFVIDWAIDSSLSSVVQRTATLPNTSAATDSSSNSGSSGF</sequence>
<feature type="domain" description="Cyclin C-terminal" evidence="5">
    <location>
        <begin position="476"/>
        <end position="591"/>
    </location>
</feature>
<keyword evidence="1 2" id="KW-0195">Cyclin</keyword>
<dbReference type="InterPro" id="IPR039361">
    <property type="entry name" value="Cyclin"/>
</dbReference>
<comment type="similarity">
    <text evidence="2">Belongs to the cyclin family.</text>
</comment>
<dbReference type="InterPro" id="IPR006671">
    <property type="entry name" value="Cyclin_N"/>
</dbReference>
<dbReference type="Proteomes" id="UP000717515">
    <property type="component" value="Unassembled WGS sequence"/>
</dbReference>
<accession>A0A9P8CY72</accession>
<protein>
    <recommendedName>
        <fullName evidence="8">Cyclin N-terminal domain-containing protein</fullName>
    </recommendedName>
</protein>
<dbReference type="InterPro" id="IPR004367">
    <property type="entry name" value="Cyclin_C-dom"/>
</dbReference>
<feature type="region of interest" description="Disordered" evidence="3">
    <location>
        <begin position="274"/>
        <end position="318"/>
    </location>
</feature>
<proteinExistence type="inferred from homology"/>
<feature type="region of interest" description="Disordered" evidence="3">
    <location>
        <begin position="222"/>
        <end position="252"/>
    </location>
</feature>
<dbReference type="Pfam" id="PF00134">
    <property type="entry name" value="Cyclin_N"/>
    <property type="match status" value="1"/>
</dbReference>
<dbReference type="SMART" id="SM01332">
    <property type="entry name" value="Cyclin_C"/>
    <property type="match status" value="1"/>
</dbReference>
<comment type="caution">
    <text evidence="6">The sequence shown here is derived from an EMBL/GenBank/DDBJ whole genome shotgun (WGS) entry which is preliminary data.</text>
</comment>
<evidence type="ECO:0008006" key="8">
    <source>
        <dbReference type="Google" id="ProtNLM"/>
    </source>
</evidence>
<feature type="compositionally biased region" description="Basic and acidic residues" evidence="3">
    <location>
        <begin position="281"/>
        <end position="290"/>
    </location>
</feature>
<dbReference type="InterPro" id="IPR036915">
    <property type="entry name" value="Cyclin-like_sf"/>
</dbReference>
<feature type="domain" description="Cyclin-like" evidence="4">
    <location>
        <begin position="371"/>
        <end position="467"/>
    </location>
</feature>
<dbReference type="Gene3D" id="1.10.472.10">
    <property type="entry name" value="Cyclin-like"/>
    <property type="match status" value="2"/>
</dbReference>
<evidence type="ECO:0000313" key="6">
    <source>
        <dbReference type="EMBL" id="KAG9323121.1"/>
    </source>
</evidence>
<feature type="compositionally biased region" description="Polar residues" evidence="3">
    <location>
        <begin position="31"/>
        <end position="45"/>
    </location>
</feature>
<feature type="compositionally biased region" description="Polar residues" evidence="3">
    <location>
        <begin position="222"/>
        <end position="236"/>
    </location>
</feature>
<dbReference type="EMBL" id="JAIFTL010000115">
    <property type="protein sequence ID" value="KAG9323121.1"/>
    <property type="molecule type" value="Genomic_DNA"/>
</dbReference>
<feature type="domain" description="Cyclin-like" evidence="4">
    <location>
        <begin position="480"/>
        <end position="561"/>
    </location>
</feature>
<dbReference type="Pfam" id="PF02984">
    <property type="entry name" value="Cyclin_C"/>
    <property type="match status" value="1"/>
</dbReference>
<feature type="region of interest" description="Disordered" evidence="3">
    <location>
        <begin position="1"/>
        <end position="145"/>
    </location>
</feature>
<name>A0A9P8CY72_MORAP</name>
<organism evidence="6 7">
    <name type="scientific">Mortierella alpina</name>
    <name type="common">Oleaginous fungus</name>
    <name type="synonym">Mortierella renispora</name>
    <dbReference type="NCBI Taxonomy" id="64518"/>
    <lineage>
        <taxon>Eukaryota</taxon>
        <taxon>Fungi</taxon>
        <taxon>Fungi incertae sedis</taxon>
        <taxon>Mucoromycota</taxon>
        <taxon>Mortierellomycotina</taxon>
        <taxon>Mortierellomycetes</taxon>
        <taxon>Mortierellales</taxon>
        <taxon>Mortierellaceae</taxon>
        <taxon>Mortierella</taxon>
    </lineage>
</organism>
<evidence type="ECO:0000256" key="1">
    <source>
        <dbReference type="ARBA" id="ARBA00023127"/>
    </source>
</evidence>
<feature type="compositionally biased region" description="Polar residues" evidence="3">
    <location>
        <begin position="54"/>
        <end position="104"/>
    </location>
</feature>
<evidence type="ECO:0000256" key="2">
    <source>
        <dbReference type="RuleBase" id="RU000383"/>
    </source>
</evidence>
<dbReference type="SUPFAM" id="SSF47954">
    <property type="entry name" value="Cyclin-like"/>
    <property type="match status" value="2"/>
</dbReference>
<gene>
    <name evidence="6" type="ORF">KVV02_004241</name>
</gene>
<feature type="compositionally biased region" description="Polar residues" evidence="3">
    <location>
        <begin position="133"/>
        <end position="145"/>
    </location>
</feature>
<evidence type="ECO:0000256" key="3">
    <source>
        <dbReference type="SAM" id="MobiDB-lite"/>
    </source>
</evidence>
<evidence type="ECO:0000259" key="5">
    <source>
        <dbReference type="SMART" id="SM01332"/>
    </source>
</evidence>
<evidence type="ECO:0000313" key="7">
    <source>
        <dbReference type="Proteomes" id="UP000717515"/>
    </source>
</evidence>